<dbReference type="Gene3D" id="1.25.40.10">
    <property type="entry name" value="Tetratricopeptide repeat domain"/>
    <property type="match status" value="2"/>
</dbReference>
<evidence type="ECO:0000313" key="4">
    <source>
        <dbReference type="EMBL" id="CAF1436349.1"/>
    </source>
</evidence>
<dbReference type="Proteomes" id="UP000663823">
    <property type="component" value="Unassembled WGS sequence"/>
</dbReference>
<dbReference type="Pfam" id="PF13424">
    <property type="entry name" value="TPR_12"/>
    <property type="match status" value="2"/>
</dbReference>
<dbReference type="PANTHER" id="PTHR45641">
    <property type="entry name" value="TETRATRICOPEPTIDE REPEAT PROTEIN (AFU_ORTHOLOGUE AFUA_6G03870)"/>
    <property type="match status" value="1"/>
</dbReference>
<dbReference type="Proteomes" id="UP000663882">
    <property type="component" value="Unassembled WGS sequence"/>
</dbReference>
<evidence type="ECO:0000313" key="5">
    <source>
        <dbReference type="EMBL" id="CAF4048760.1"/>
    </source>
</evidence>
<dbReference type="EMBL" id="CAJNOO010006003">
    <property type="protein sequence ID" value="CAF1436349.1"/>
    <property type="molecule type" value="Genomic_DNA"/>
</dbReference>
<dbReference type="SUPFAM" id="SSF48452">
    <property type="entry name" value="TPR-like"/>
    <property type="match status" value="1"/>
</dbReference>
<evidence type="ECO:0000313" key="6">
    <source>
        <dbReference type="Proteomes" id="UP000663823"/>
    </source>
</evidence>
<gene>
    <name evidence="5" type="ORF">OTI717_LOCUS31530</name>
    <name evidence="4" type="ORF">RFH988_LOCUS36163</name>
</gene>
<evidence type="ECO:0008006" key="7">
    <source>
        <dbReference type="Google" id="ProtNLM"/>
    </source>
</evidence>
<dbReference type="PROSITE" id="PS50005">
    <property type="entry name" value="TPR"/>
    <property type="match status" value="3"/>
</dbReference>
<dbReference type="SMART" id="SM00028">
    <property type="entry name" value="TPR"/>
    <property type="match status" value="4"/>
</dbReference>
<organism evidence="5 6">
    <name type="scientific">Rotaria sordida</name>
    <dbReference type="NCBI Taxonomy" id="392033"/>
    <lineage>
        <taxon>Eukaryota</taxon>
        <taxon>Metazoa</taxon>
        <taxon>Spiralia</taxon>
        <taxon>Gnathifera</taxon>
        <taxon>Rotifera</taxon>
        <taxon>Eurotatoria</taxon>
        <taxon>Bdelloidea</taxon>
        <taxon>Philodinida</taxon>
        <taxon>Philodinidae</taxon>
        <taxon>Rotaria</taxon>
    </lineage>
</organism>
<dbReference type="InterPro" id="IPR019734">
    <property type="entry name" value="TPR_rpt"/>
</dbReference>
<protein>
    <recommendedName>
        <fullName evidence="7">Tetratricopeptide repeat protein</fullName>
    </recommendedName>
</protein>
<dbReference type="EMBL" id="CAJOAX010009078">
    <property type="protein sequence ID" value="CAF4048760.1"/>
    <property type="molecule type" value="Genomic_DNA"/>
</dbReference>
<feature type="repeat" description="TPR" evidence="3">
    <location>
        <begin position="430"/>
        <end position="463"/>
    </location>
</feature>
<sequence length="510" mass="58881">MTSISILRSSDSLNRDLNELDQSFMYSQLLKEILLGMNYNDDSKEKLVDFCRHQYYDSVSELKTIDEFDQEYHKHSPIWWYTRECFTYHMLNRALRTQDIEVIINMGFFLRDVHEQIRMLHAETSVSSIPSIVYRGQGMSKTETEILKTRKGGLLAFNSFLSTSVNRELSLLYAESAAQNSDLDGILFQISIDPTINVAPFTSVNEQSYYGDVEDEILFSMHTVFRIGDTRPLENEVLQIDLILTADDDPQLRILMDYLRQQDSDMPGWIRLANLLTDMGNFDKAEEIYQMQHRLISDGDVASFVEMYSILDDYFGFGDDLTAIGEEQRLLGNYSDAISSFKQALVMILKRMGMIYNAKKDYPNALSYFHQALEVEEKYVPLDESGLSATYDNLADVHTSLGEYSIAMSYLQKALVIEEKIIPQNNQSLCTIYNNIAALYERMGEYLTAISFLEKSLAIQEKTIPKDHRLLNFTYLQLVSVYKLIGHDEVASFYAQRIENVDLTHMNKYE</sequence>
<feature type="repeat" description="TPR" evidence="3">
    <location>
        <begin position="388"/>
        <end position="421"/>
    </location>
</feature>
<dbReference type="PANTHER" id="PTHR45641:SF19">
    <property type="entry name" value="NEPHROCYSTIN-3"/>
    <property type="match status" value="1"/>
</dbReference>
<evidence type="ECO:0000256" key="2">
    <source>
        <dbReference type="ARBA" id="ARBA00022803"/>
    </source>
</evidence>
<dbReference type="OrthoDB" id="626167at2759"/>
<comment type="caution">
    <text evidence="5">The sequence shown here is derived from an EMBL/GenBank/DDBJ whole genome shotgun (WGS) entry which is preliminary data.</text>
</comment>
<dbReference type="Gene3D" id="3.90.176.10">
    <property type="entry name" value="Toxin ADP-ribosyltransferase, Chain A, domain 1"/>
    <property type="match status" value="1"/>
</dbReference>
<dbReference type="InterPro" id="IPR011990">
    <property type="entry name" value="TPR-like_helical_dom_sf"/>
</dbReference>
<keyword evidence="1" id="KW-0677">Repeat</keyword>
<evidence type="ECO:0000256" key="3">
    <source>
        <dbReference type="PROSITE-ProRule" id="PRU00339"/>
    </source>
</evidence>
<dbReference type="PROSITE" id="PS51996">
    <property type="entry name" value="TR_MART"/>
    <property type="match status" value="1"/>
</dbReference>
<keyword evidence="2 3" id="KW-0802">TPR repeat</keyword>
<name>A0A819RT04_9BILA</name>
<evidence type="ECO:0000256" key="1">
    <source>
        <dbReference type="ARBA" id="ARBA00022737"/>
    </source>
</evidence>
<feature type="repeat" description="TPR" evidence="3">
    <location>
        <begin position="346"/>
        <end position="379"/>
    </location>
</feature>
<reference evidence="5" key="1">
    <citation type="submission" date="2021-02" db="EMBL/GenBank/DDBJ databases">
        <authorList>
            <person name="Nowell W R."/>
        </authorList>
    </citation>
    <scope>NUCLEOTIDE SEQUENCE</scope>
</reference>
<dbReference type="SUPFAM" id="SSF56399">
    <property type="entry name" value="ADP-ribosylation"/>
    <property type="match status" value="1"/>
</dbReference>
<dbReference type="AlphaFoldDB" id="A0A819RT04"/>
<proteinExistence type="predicted"/>
<accession>A0A819RT04</accession>
<dbReference type="Pfam" id="PF13176">
    <property type="entry name" value="TPR_7"/>
    <property type="match status" value="1"/>
</dbReference>